<evidence type="ECO:0000259" key="15">
    <source>
        <dbReference type="PROSITE" id="PS50127"/>
    </source>
</evidence>
<comment type="subcellular location">
    <subcellularLocation>
        <location evidence="2">Cytoplasm</location>
    </subcellularLocation>
    <subcellularLocation>
        <location evidence="1">Nucleus</location>
    </subcellularLocation>
</comment>
<evidence type="ECO:0000256" key="2">
    <source>
        <dbReference type="ARBA" id="ARBA00004496"/>
    </source>
</evidence>
<dbReference type="GO" id="GO:0006915">
    <property type="term" value="P:apoptotic process"/>
    <property type="evidence" value="ECO:0007669"/>
    <property type="project" value="UniProtKB-KW"/>
</dbReference>
<proteinExistence type="predicted"/>
<dbReference type="Proteomes" id="UP001219518">
    <property type="component" value="Unassembled WGS sequence"/>
</dbReference>
<dbReference type="EMBL" id="JAHWGI010000024">
    <property type="protein sequence ID" value="KAK3907820.1"/>
    <property type="molecule type" value="Genomic_DNA"/>
</dbReference>
<evidence type="ECO:0000256" key="13">
    <source>
        <dbReference type="ARBA" id="ARBA00042316"/>
    </source>
</evidence>
<dbReference type="PANTHER" id="PTHR46116">
    <property type="entry name" value="(E3-INDEPENDENT) E2 UBIQUITIN-CONJUGATING ENZYME"/>
    <property type="match status" value="1"/>
</dbReference>
<evidence type="ECO:0000256" key="6">
    <source>
        <dbReference type="ARBA" id="ARBA00022703"/>
    </source>
</evidence>
<dbReference type="PANTHER" id="PTHR46116:SF26">
    <property type="entry name" value="UBIQUITIN-CONJUGATING ENZYME E2 Z"/>
    <property type="match status" value="1"/>
</dbReference>
<dbReference type="GO" id="GO:0005634">
    <property type="term" value="C:nucleus"/>
    <property type="evidence" value="ECO:0007669"/>
    <property type="project" value="UniProtKB-SubCell"/>
</dbReference>
<dbReference type="GO" id="GO:0061631">
    <property type="term" value="F:ubiquitin conjugating enzyme activity"/>
    <property type="evidence" value="ECO:0007669"/>
    <property type="project" value="UniProtKB-EC"/>
</dbReference>
<organism evidence="16 17">
    <name type="scientific">Frankliniella fusca</name>
    <dbReference type="NCBI Taxonomy" id="407009"/>
    <lineage>
        <taxon>Eukaryota</taxon>
        <taxon>Metazoa</taxon>
        <taxon>Ecdysozoa</taxon>
        <taxon>Arthropoda</taxon>
        <taxon>Hexapoda</taxon>
        <taxon>Insecta</taxon>
        <taxon>Pterygota</taxon>
        <taxon>Neoptera</taxon>
        <taxon>Paraneoptera</taxon>
        <taxon>Thysanoptera</taxon>
        <taxon>Terebrantia</taxon>
        <taxon>Thripoidea</taxon>
        <taxon>Thripidae</taxon>
        <taxon>Frankliniella</taxon>
    </lineage>
</organism>
<keyword evidence="4" id="KW-0963">Cytoplasm</keyword>
<evidence type="ECO:0000256" key="10">
    <source>
        <dbReference type="ARBA" id="ARBA00023242"/>
    </source>
</evidence>
<keyword evidence="9" id="KW-0067">ATP-binding</keyword>
<reference evidence="16" key="2">
    <citation type="journal article" date="2023" name="BMC Genomics">
        <title>Pest status, molecular evolution, and epigenetic factors derived from the genome assembly of Frankliniella fusca, a thysanopteran phytovirus vector.</title>
        <authorList>
            <person name="Catto M.A."/>
            <person name="Labadie P.E."/>
            <person name="Jacobson A.L."/>
            <person name="Kennedy G.G."/>
            <person name="Srinivasan R."/>
            <person name="Hunt B.G."/>
        </authorList>
    </citation>
    <scope>NUCLEOTIDE SEQUENCE</scope>
    <source>
        <strain evidence="16">PL_HMW_Pooled</strain>
    </source>
</reference>
<comment type="caution">
    <text evidence="16">The sequence shown here is derived from an EMBL/GenBank/DDBJ whole genome shotgun (WGS) entry which is preliminary data.</text>
</comment>
<evidence type="ECO:0000256" key="8">
    <source>
        <dbReference type="ARBA" id="ARBA00022786"/>
    </source>
</evidence>
<evidence type="ECO:0000256" key="14">
    <source>
        <dbReference type="ARBA" id="ARBA00042401"/>
    </source>
</evidence>
<evidence type="ECO:0000256" key="4">
    <source>
        <dbReference type="ARBA" id="ARBA00022490"/>
    </source>
</evidence>
<keyword evidence="17" id="KW-1185">Reference proteome</keyword>
<dbReference type="InterPro" id="IPR016135">
    <property type="entry name" value="UBQ-conjugating_enzyme/RWD"/>
</dbReference>
<dbReference type="PROSITE" id="PS50127">
    <property type="entry name" value="UBC_2"/>
    <property type="match status" value="1"/>
</dbReference>
<keyword evidence="8" id="KW-0833">Ubl conjugation pathway</keyword>
<dbReference type="SUPFAM" id="SSF54495">
    <property type="entry name" value="UBC-like"/>
    <property type="match status" value="1"/>
</dbReference>
<gene>
    <name evidence="16" type="ORF">KUF71_018456</name>
</gene>
<dbReference type="SMART" id="SM00212">
    <property type="entry name" value="UBCc"/>
    <property type="match status" value="1"/>
</dbReference>
<keyword evidence="7" id="KW-0547">Nucleotide-binding</keyword>
<dbReference type="CDD" id="cd23809">
    <property type="entry name" value="UBCc_UBE2Z"/>
    <property type="match status" value="1"/>
</dbReference>
<evidence type="ECO:0000256" key="1">
    <source>
        <dbReference type="ARBA" id="ARBA00004123"/>
    </source>
</evidence>
<evidence type="ECO:0000256" key="9">
    <source>
        <dbReference type="ARBA" id="ARBA00022840"/>
    </source>
</evidence>
<dbReference type="GO" id="GO:0043066">
    <property type="term" value="P:negative regulation of apoptotic process"/>
    <property type="evidence" value="ECO:0007669"/>
    <property type="project" value="TreeGrafter"/>
</dbReference>
<evidence type="ECO:0000256" key="5">
    <source>
        <dbReference type="ARBA" id="ARBA00022679"/>
    </source>
</evidence>
<sequence>MATPTTKYRIKRDIKEFMKCPPHGIFGVPDEEDFMVFHAIIVGPDETPYEKGLFYFVVTFPNDYPHSPPSVKFMTTGGGTVRMNPNLYSCGKVCLSILGTWSGPSWSAIQSPSSVLISIQSLLNENPYHNEPGHEKERFQGASRQYNEVIIHETLRVAVVGMVRNDSGLNIPIALEHLVQQEFMRNIEFYEILATQKSALSGNIILDPLFPLPVESSFKYNELLLDLQSLKKQLGG</sequence>
<dbReference type="GO" id="GO:0005524">
    <property type="term" value="F:ATP binding"/>
    <property type="evidence" value="ECO:0007669"/>
    <property type="project" value="UniProtKB-KW"/>
</dbReference>
<keyword evidence="6" id="KW-0053">Apoptosis</keyword>
<dbReference type="EC" id="2.3.2.23" evidence="3"/>
<name>A0AAE1L655_9NEOP</name>
<dbReference type="GO" id="GO:0004869">
    <property type="term" value="F:cysteine-type endopeptidase inhibitor activity"/>
    <property type="evidence" value="ECO:0007669"/>
    <property type="project" value="TreeGrafter"/>
</dbReference>
<evidence type="ECO:0000313" key="17">
    <source>
        <dbReference type="Proteomes" id="UP001219518"/>
    </source>
</evidence>
<dbReference type="GO" id="GO:0005737">
    <property type="term" value="C:cytoplasm"/>
    <property type="evidence" value="ECO:0007669"/>
    <property type="project" value="UniProtKB-SubCell"/>
</dbReference>
<protein>
    <recommendedName>
        <fullName evidence="11">Ubiquitin-conjugating enzyme E2 Z</fullName>
        <ecNumber evidence="3">2.3.2.23</ecNumber>
    </recommendedName>
    <alternativeName>
        <fullName evidence="12">E2 ubiquitin-conjugating enzyme Z</fullName>
    </alternativeName>
    <alternativeName>
        <fullName evidence="14">Ubiquitin carrier protein Z</fullName>
    </alternativeName>
    <alternativeName>
        <fullName evidence="13">Ubiquitin-protein ligase Z</fullName>
    </alternativeName>
</protein>
<accession>A0AAE1L655</accession>
<evidence type="ECO:0000256" key="12">
    <source>
        <dbReference type="ARBA" id="ARBA00041798"/>
    </source>
</evidence>
<keyword evidence="5" id="KW-0808">Transferase</keyword>
<reference evidence="16" key="1">
    <citation type="submission" date="2021-07" db="EMBL/GenBank/DDBJ databases">
        <authorList>
            <person name="Catto M.A."/>
            <person name="Jacobson A."/>
            <person name="Kennedy G."/>
            <person name="Labadie P."/>
            <person name="Hunt B.G."/>
            <person name="Srinivasan R."/>
        </authorList>
    </citation>
    <scope>NUCLEOTIDE SEQUENCE</scope>
    <source>
        <strain evidence="16">PL_HMW_Pooled</strain>
        <tissue evidence="16">Head</tissue>
    </source>
</reference>
<evidence type="ECO:0000256" key="11">
    <source>
        <dbReference type="ARBA" id="ARBA00039894"/>
    </source>
</evidence>
<dbReference type="Pfam" id="PF00179">
    <property type="entry name" value="UQ_con"/>
    <property type="match status" value="1"/>
</dbReference>
<dbReference type="InterPro" id="IPR000608">
    <property type="entry name" value="UBC"/>
</dbReference>
<feature type="domain" description="UBC core" evidence="15">
    <location>
        <begin position="5"/>
        <end position="159"/>
    </location>
</feature>
<dbReference type="Gene3D" id="3.10.110.10">
    <property type="entry name" value="Ubiquitin Conjugating Enzyme"/>
    <property type="match status" value="1"/>
</dbReference>
<evidence type="ECO:0000256" key="3">
    <source>
        <dbReference type="ARBA" id="ARBA00012486"/>
    </source>
</evidence>
<keyword evidence="10" id="KW-0539">Nucleus</keyword>
<dbReference type="AlphaFoldDB" id="A0AAE1L655"/>
<evidence type="ECO:0000256" key="7">
    <source>
        <dbReference type="ARBA" id="ARBA00022741"/>
    </source>
</evidence>
<evidence type="ECO:0000313" key="16">
    <source>
        <dbReference type="EMBL" id="KAK3907820.1"/>
    </source>
</evidence>